<organism evidence="6 7">
    <name type="scientific">Rubritalea tangerina</name>
    <dbReference type="NCBI Taxonomy" id="430798"/>
    <lineage>
        <taxon>Bacteria</taxon>
        <taxon>Pseudomonadati</taxon>
        <taxon>Verrucomicrobiota</taxon>
        <taxon>Verrucomicrobiia</taxon>
        <taxon>Verrucomicrobiales</taxon>
        <taxon>Rubritaleaceae</taxon>
        <taxon>Rubritalea</taxon>
    </lineage>
</organism>
<keyword evidence="4" id="KW-0106">Calcium</keyword>
<proteinExistence type="inferred from homology"/>
<evidence type="ECO:0000259" key="5">
    <source>
        <dbReference type="Pfam" id="PF00884"/>
    </source>
</evidence>
<dbReference type="PANTHER" id="PTHR42693:SF53">
    <property type="entry name" value="ENDO-4-O-SULFATASE"/>
    <property type="match status" value="1"/>
</dbReference>
<keyword evidence="7" id="KW-1185">Reference proteome</keyword>
<keyword evidence="2" id="KW-0479">Metal-binding</keyword>
<dbReference type="EMBL" id="JBHUJB010000022">
    <property type="protein sequence ID" value="MFD2158375.1"/>
    <property type="molecule type" value="Genomic_DNA"/>
</dbReference>
<accession>A0ABW4Z8Z7</accession>
<dbReference type="PANTHER" id="PTHR42693">
    <property type="entry name" value="ARYLSULFATASE FAMILY MEMBER"/>
    <property type="match status" value="1"/>
</dbReference>
<dbReference type="PROSITE" id="PS00149">
    <property type="entry name" value="SULFATASE_2"/>
    <property type="match status" value="1"/>
</dbReference>
<comment type="caution">
    <text evidence="6">The sequence shown here is derived from an EMBL/GenBank/DDBJ whole genome shotgun (WGS) entry which is preliminary data.</text>
</comment>
<dbReference type="InterPro" id="IPR017850">
    <property type="entry name" value="Alkaline_phosphatase_core_sf"/>
</dbReference>
<dbReference type="InterPro" id="IPR050738">
    <property type="entry name" value="Sulfatase"/>
</dbReference>
<sequence>MNIIAVVTDDQSLWSVGCYGQSDIETPHMDSLARDGAKFTNAFVNAPVCSPSRATYLTGRHASELEITDWLTGGQSKKLGLSKKFVSWPEVLRRKGYTTGLVGKWHLGSADAYKPGANGFDYFVGNLSGGWSPKKNVFVNQHGEMKEYPGFSVDITTDLALDFIEEQKEEPFALLVHYREPHAPYGPMPQQDEEKTKGLKPKLPDYPGLKPHTQKLMRDYLTAVASVDRNLGRIIDKVEELGLSENTVVMFTSDHGYNMGHHGLRFKGNGYWLVEGKNGCRPNMYESSLRVPLLVKWPKVVKPGTVIEAETANVDTFASVLGMLGVKEVPKNQGYDFSKLLRGEKVDSWREGVFGQYHMVNDAKHSMRMWRKDGWKLVRHYRVDGKDELYHLKKDPSEARNLYGNAEYARIQKELQSELDAKMEALGDDPSMKPVQAR</sequence>
<comment type="similarity">
    <text evidence="1">Belongs to the sulfatase family.</text>
</comment>
<dbReference type="InterPro" id="IPR024607">
    <property type="entry name" value="Sulfatase_CS"/>
</dbReference>
<evidence type="ECO:0000313" key="6">
    <source>
        <dbReference type="EMBL" id="MFD2158375.1"/>
    </source>
</evidence>
<evidence type="ECO:0000256" key="1">
    <source>
        <dbReference type="ARBA" id="ARBA00008779"/>
    </source>
</evidence>
<evidence type="ECO:0000313" key="7">
    <source>
        <dbReference type="Proteomes" id="UP001597389"/>
    </source>
</evidence>
<dbReference type="Proteomes" id="UP001597389">
    <property type="component" value="Unassembled WGS sequence"/>
</dbReference>
<protein>
    <submittedName>
        <fullName evidence="6">Sulfatase</fullName>
    </submittedName>
</protein>
<gene>
    <name evidence="6" type="ORF">ACFSW8_05655</name>
</gene>
<reference evidence="7" key="1">
    <citation type="journal article" date="2019" name="Int. J. Syst. Evol. Microbiol.">
        <title>The Global Catalogue of Microorganisms (GCM) 10K type strain sequencing project: providing services to taxonomists for standard genome sequencing and annotation.</title>
        <authorList>
            <consortium name="The Broad Institute Genomics Platform"/>
            <consortium name="The Broad Institute Genome Sequencing Center for Infectious Disease"/>
            <person name="Wu L."/>
            <person name="Ma J."/>
        </authorList>
    </citation>
    <scope>NUCLEOTIDE SEQUENCE [LARGE SCALE GENOMIC DNA]</scope>
    <source>
        <strain evidence="7">CCUG 57942</strain>
    </source>
</reference>
<dbReference type="Gene3D" id="3.40.720.10">
    <property type="entry name" value="Alkaline Phosphatase, subunit A"/>
    <property type="match status" value="2"/>
</dbReference>
<evidence type="ECO:0000256" key="2">
    <source>
        <dbReference type="ARBA" id="ARBA00022723"/>
    </source>
</evidence>
<dbReference type="Pfam" id="PF00884">
    <property type="entry name" value="Sulfatase"/>
    <property type="match status" value="1"/>
</dbReference>
<keyword evidence="3" id="KW-0378">Hydrolase</keyword>
<feature type="domain" description="Sulfatase N-terminal" evidence="5">
    <location>
        <begin position="2"/>
        <end position="326"/>
    </location>
</feature>
<evidence type="ECO:0000256" key="4">
    <source>
        <dbReference type="ARBA" id="ARBA00022837"/>
    </source>
</evidence>
<dbReference type="SUPFAM" id="SSF53649">
    <property type="entry name" value="Alkaline phosphatase-like"/>
    <property type="match status" value="1"/>
</dbReference>
<dbReference type="InterPro" id="IPR000917">
    <property type="entry name" value="Sulfatase_N"/>
</dbReference>
<name>A0ABW4Z8Z7_9BACT</name>
<evidence type="ECO:0000256" key="3">
    <source>
        <dbReference type="ARBA" id="ARBA00022801"/>
    </source>
</evidence>